<evidence type="ECO:0000313" key="1">
    <source>
        <dbReference type="EMBL" id="KAG8061954.1"/>
    </source>
</evidence>
<keyword evidence="2" id="KW-1185">Reference proteome</keyword>
<comment type="caution">
    <text evidence="1">The sequence shown here is derived from an EMBL/GenBank/DDBJ whole genome shotgun (WGS) entry which is preliminary data.</text>
</comment>
<sequence length="127" mass="13286">MMQPQPPAHLPSPATSPLAVAGAHAAAVANPLAVAAAPPACPSSNLHSHANAGHATARRRQLAPIVAKWWRLPACPPGRAAMATNAASNTAARLCHSTLQLFGKKRKPKKSNWIFFGSVLLPYSFLS</sequence>
<dbReference type="EMBL" id="JAAALK010000286">
    <property type="protein sequence ID" value="KAG8061954.1"/>
    <property type="molecule type" value="Genomic_DNA"/>
</dbReference>
<proteinExistence type="predicted"/>
<dbReference type="Proteomes" id="UP000729402">
    <property type="component" value="Unassembled WGS sequence"/>
</dbReference>
<reference evidence="1" key="2">
    <citation type="submission" date="2021-02" db="EMBL/GenBank/DDBJ databases">
        <authorList>
            <person name="Kimball J.A."/>
            <person name="Haas M.W."/>
            <person name="Macchietto M."/>
            <person name="Kono T."/>
            <person name="Duquette J."/>
            <person name="Shao M."/>
        </authorList>
    </citation>
    <scope>NUCLEOTIDE SEQUENCE</scope>
    <source>
        <tissue evidence="1">Fresh leaf tissue</tissue>
    </source>
</reference>
<organism evidence="1 2">
    <name type="scientific">Zizania palustris</name>
    <name type="common">Northern wild rice</name>
    <dbReference type="NCBI Taxonomy" id="103762"/>
    <lineage>
        <taxon>Eukaryota</taxon>
        <taxon>Viridiplantae</taxon>
        <taxon>Streptophyta</taxon>
        <taxon>Embryophyta</taxon>
        <taxon>Tracheophyta</taxon>
        <taxon>Spermatophyta</taxon>
        <taxon>Magnoliopsida</taxon>
        <taxon>Liliopsida</taxon>
        <taxon>Poales</taxon>
        <taxon>Poaceae</taxon>
        <taxon>BOP clade</taxon>
        <taxon>Oryzoideae</taxon>
        <taxon>Oryzeae</taxon>
        <taxon>Zizaniinae</taxon>
        <taxon>Zizania</taxon>
    </lineage>
</organism>
<name>A0A8J5VXA6_ZIZPA</name>
<protein>
    <submittedName>
        <fullName evidence="1">Uncharacterized protein</fullName>
    </submittedName>
</protein>
<dbReference type="AlphaFoldDB" id="A0A8J5VXA6"/>
<evidence type="ECO:0000313" key="2">
    <source>
        <dbReference type="Proteomes" id="UP000729402"/>
    </source>
</evidence>
<gene>
    <name evidence="1" type="ORF">GUJ93_ZPchr0003g17171</name>
</gene>
<accession>A0A8J5VXA6</accession>
<reference evidence="1" key="1">
    <citation type="journal article" date="2021" name="bioRxiv">
        <title>Whole Genome Assembly and Annotation of Northern Wild Rice, Zizania palustris L., Supports a Whole Genome Duplication in the Zizania Genus.</title>
        <authorList>
            <person name="Haas M."/>
            <person name="Kono T."/>
            <person name="Macchietto M."/>
            <person name="Millas R."/>
            <person name="McGilp L."/>
            <person name="Shao M."/>
            <person name="Duquette J."/>
            <person name="Hirsch C.N."/>
            <person name="Kimball J."/>
        </authorList>
    </citation>
    <scope>NUCLEOTIDE SEQUENCE</scope>
    <source>
        <tissue evidence="1">Fresh leaf tissue</tissue>
    </source>
</reference>